<proteinExistence type="predicted"/>
<dbReference type="Proteomes" id="UP001165121">
    <property type="component" value="Unassembled WGS sequence"/>
</dbReference>
<name>A0A9W6XLY1_9STRA</name>
<evidence type="ECO:0000313" key="2">
    <source>
        <dbReference type="Proteomes" id="UP001165121"/>
    </source>
</evidence>
<protein>
    <submittedName>
        <fullName evidence="1">Unnamed protein product</fullName>
    </submittedName>
</protein>
<comment type="caution">
    <text evidence="1">The sequence shown here is derived from an EMBL/GenBank/DDBJ whole genome shotgun (WGS) entry which is preliminary data.</text>
</comment>
<gene>
    <name evidence="1" type="ORF">Pfra01_001289300</name>
</gene>
<organism evidence="1 2">
    <name type="scientific">Phytophthora fragariaefolia</name>
    <dbReference type="NCBI Taxonomy" id="1490495"/>
    <lineage>
        <taxon>Eukaryota</taxon>
        <taxon>Sar</taxon>
        <taxon>Stramenopiles</taxon>
        <taxon>Oomycota</taxon>
        <taxon>Peronosporomycetes</taxon>
        <taxon>Peronosporales</taxon>
        <taxon>Peronosporaceae</taxon>
        <taxon>Phytophthora</taxon>
    </lineage>
</organism>
<dbReference type="AlphaFoldDB" id="A0A9W6XLY1"/>
<reference evidence="1" key="1">
    <citation type="submission" date="2023-04" db="EMBL/GenBank/DDBJ databases">
        <title>Phytophthora fragariaefolia NBRC 109709.</title>
        <authorList>
            <person name="Ichikawa N."/>
            <person name="Sato H."/>
            <person name="Tonouchi N."/>
        </authorList>
    </citation>
    <scope>NUCLEOTIDE SEQUENCE</scope>
    <source>
        <strain evidence="1">NBRC 109709</strain>
    </source>
</reference>
<keyword evidence="2" id="KW-1185">Reference proteome</keyword>
<dbReference type="OrthoDB" id="113508at2759"/>
<dbReference type="EMBL" id="BSXT01001311">
    <property type="protein sequence ID" value="GMF41127.1"/>
    <property type="molecule type" value="Genomic_DNA"/>
</dbReference>
<evidence type="ECO:0000313" key="1">
    <source>
        <dbReference type="EMBL" id="GMF41127.1"/>
    </source>
</evidence>
<accession>A0A9W6XLY1</accession>
<sequence>MCFFHVVVNLVERTHRVPSDLASLVTADVYDLHFSRSDDEFKERKLAILTHWVVTSGLEDFTAYFKAQWLTGTFSAWQCFRSPIGVAKTNNPVEQFNRVIKQRYTQR</sequence>